<dbReference type="PRINTS" id="PR00047">
    <property type="entry name" value="STROIDFINGER"/>
</dbReference>
<dbReference type="InterPro" id="IPR001628">
    <property type="entry name" value="Znf_hrmn_rcpt"/>
</dbReference>
<dbReference type="InterPro" id="IPR035500">
    <property type="entry name" value="NHR-like_dom_sf"/>
</dbReference>
<evidence type="ECO:0000256" key="7">
    <source>
        <dbReference type="ARBA" id="ARBA00023125"/>
    </source>
</evidence>
<dbReference type="AlphaFoldDB" id="A0A0D8X7H4"/>
<dbReference type="PROSITE" id="PS51843">
    <property type="entry name" value="NR_LBD"/>
    <property type="match status" value="1"/>
</dbReference>
<dbReference type="InterPro" id="IPR049636">
    <property type="entry name" value="HNF4-like_DBD"/>
</dbReference>
<keyword evidence="9 11" id="KW-0675">Receptor</keyword>
<evidence type="ECO:0000256" key="1">
    <source>
        <dbReference type="ARBA" id="ARBA00004123"/>
    </source>
</evidence>
<dbReference type="GO" id="GO:0005634">
    <property type="term" value="C:nucleus"/>
    <property type="evidence" value="ECO:0007669"/>
    <property type="project" value="UniProtKB-SubCell"/>
</dbReference>
<dbReference type="OrthoDB" id="5771769at2759"/>
<feature type="domain" description="Nuclear receptor" evidence="13">
    <location>
        <begin position="7"/>
        <end position="82"/>
    </location>
</feature>
<dbReference type="InterPro" id="IPR013088">
    <property type="entry name" value="Znf_NHR/GATA"/>
</dbReference>
<dbReference type="SUPFAM" id="SSF48508">
    <property type="entry name" value="Nuclear receptor ligand-binding domain"/>
    <property type="match status" value="1"/>
</dbReference>
<accession>A0A0D8X7H4</accession>
<feature type="domain" description="NR LBD" evidence="14">
    <location>
        <begin position="152"/>
        <end position="392"/>
    </location>
</feature>
<dbReference type="GO" id="GO:0003700">
    <property type="term" value="F:DNA-binding transcription factor activity"/>
    <property type="evidence" value="ECO:0007669"/>
    <property type="project" value="InterPro"/>
</dbReference>
<dbReference type="PANTHER" id="PTHR46011:SF6">
    <property type="entry name" value="HIGH ZINC ACTIVATED NUCLEAR RECEPTOR PROTEIN"/>
    <property type="match status" value="1"/>
</dbReference>
<dbReference type="Pfam" id="PF00104">
    <property type="entry name" value="Hormone_recep"/>
    <property type="match status" value="1"/>
</dbReference>
<keyword evidence="10 11" id="KW-0539">Nucleus</keyword>
<dbReference type="PROSITE" id="PS51030">
    <property type="entry name" value="NUCLEAR_REC_DBD_2"/>
    <property type="match status" value="1"/>
</dbReference>
<dbReference type="InterPro" id="IPR000536">
    <property type="entry name" value="Nucl_hrmn_rcpt_lig-bd"/>
</dbReference>
<comment type="similarity">
    <text evidence="2 11">Belongs to the nuclear hormone receptor family.</text>
</comment>
<dbReference type="STRING" id="29172.A0A0D8X7H4"/>
<sequence>MTVFSPTIHCQICSDSSDGLHFAVHTCRACAAFFRRTVALNLRYECRHNGMCRIEKSIRNMCRSCRLKKCLEAGMQRSGVQLPRDGIGKRTKNPSKHEPDQRHSIKTKLPKLDIPTASCVELLQCPTTVDMMPLLPTIVNMNPSASVVILPRMLQGYQHFLTIRRTTTTLVGKESRSEEFGAFATNELRTSNFDSSKKVCQLEAHLITDIINTYFYPFDKLQFTQKVILFKNFFCYLSHTDRAYQSYILFGQDECNDRLLMPDGGFIKCSELERFYANAKGVHSQPKEAAKVFRPSMEFILNVIIPYMKRIELTEIEYVAILGFLLWNEAVPDISRDTITIIHLTKDTLLDELHEHYQCIGMNGHEITKRIGKLMLLLPHLTVGSTKSIRLL</sequence>
<dbReference type="PANTHER" id="PTHR46011">
    <property type="entry name" value="NUCLEAR HORMONE RECEPTOR FAMILY MEMBER NHR-86-RELATED"/>
    <property type="match status" value="1"/>
</dbReference>
<evidence type="ECO:0000256" key="10">
    <source>
        <dbReference type="ARBA" id="ARBA00023242"/>
    </source>
</evidence>
<dbReference type="Gene3D" id="1.10.565.10">
    <property type="entry name" value="Retinoid X Receptor"/>
    <property type="match status" value="1"/>
</dbReference>
<proteinExistence type="inferred from homology"/>
<evidence type="ECO:0000256" key="4">
    <source>
        <dbReference type="ARBA" id="ARBA00022771"/>
    </source>
</evidence>
<evidence type="ECO:0000259" key="13">
    <source>
        <dbReference type="PROSITE" id="PS51030"/>
    </source>
</evidence>
<evidence type="ECO:0000256" key="2">
    <source>
        <dbReference type="ARBA" id="ARBA00005993"/>
    </source>
</evidence>
<dbReference type="Pfam" id="PF00105">
    <property type="entry name" value="zf-C4"/>
    <property type="match status" value="1"/>
</dbReference>
<dbReference type="PROSITE" id="PS00031">
    <property type="entry name" value="NUCLEAR_REC_DBD_1"/>
    <property type="match status" value="1"/>
</dbReference>
<dbReference type="SMART" id="SM00399">
    <property type="entry name" value="ZnF_C4"/>
    <property type="match status" value="1"/>
</dbReference>
<evidence type="ECO:0000256" key="12">
    <source>
        <dbReference type="SAM" id="MobiDB-lite"/>
    </source>
</evidence>
<evidence type="ECO:0000256" key="9">
    <source>
        <dbReference type="ARBA" id="ARBA00023170"/>
    </source>
</evidence>
<evidence type="ECO:0000256" key="5">
    <source>
        <dbReference type="ARBA" id="ARBA00022833"/>
    </source>
</evidence>
<organism evidence="15 16">
    <name type="scientific">Dictyocaulus viviparus</name>
    <name type="common">Bovine lungworm</name>
    <dbReference type="NCBI Taxonomy" id="29172"/>
    <lineage>
        <taxon>Eukaryota</taxon>
        <taxon>Metazoa</taxon>
        <taxon>Ecdysozoa</taxon>
        <taxon>Nematoda</taxon>
        <taxon>Chromadorea</taxon>
        <taxon>Rhabditida</taxon>
        <taxon>Rhabditina</taxon>
        <taxon>Rhabditomorpha</taxon>
        <taxon>Strongyloidea</taxon>
        <taxon>Metastrongylidae</taxon>
        <taxon>Dictyocaulus</taxon>
    </lineage>
</organism>
<keyword evidence="8 11" id="KW-0804">Transcription</keyword>
<evidence type="ECO:0000256" key="8">
    <source>
        <dbReference type="ARBA" id="ARBA00023163"/>
    </source>
</evidence>
<dbReference type="CDD" id="cd06960">
    <property type="entry name" value="NR_DBD_HNF4A"/>
    <property type="match status" value="1"/>
</dbReference>
<gene>
    <name evidence="15" type="ORF">DICVIV_13543</name>
</gene>
<keyword evidence="5 11" id="KW-0862">Zinc</keyword>
<keyword evidence="16" id="KW-1185">Reference proteome</keyword>
<protein>
    <submittedName>
        <fullName evidence="15">Zinc finger, C4 type</fullName>
    </submittedName>
</protein>
<evidence type="ECO:0000259" key="14">
    <source>
        <dbReference type="PROSITE" id="PS51843"/>
    </source>
</evidence>
<dbReference type="SMART" id="SM00430">
    <property type="entry name" value="HOLI"/>
    <property type="match status" value="1"/>
</dbReference>
<keyword evidence="3 11" id="KW-0479">Metal-binding</keyword>
<reference evidence="15 16" key="1">
    <citation type="submission" date="2013-11" db="EMBL/GenBank/DDBJ databases">
        <title>Draft genome of the bovine lungworm Dictyocaulus viviparus.</title>
        <authorList>
            <person name="Mitreva M."/>
        </authorList>
    </citation>
    <scope>NUCLEOTIDE SEQUENCE [LARGE SCALE GENOMIC DNA]</scope>
    <source>
        <strain evidence="15 16">HannoverDv2000</strain>
    </source>
</reference>
<dbReference type="EMBL" id="KN717162">
    <property type="protein sequence ID" value="KJH40500.1"/>
    <property type="molecule type" value="Genomic_DNA"/>
</dbReference>
<reference evidence="16" key="2">
    <citation type="journal article" date="2016" name="Sci. Rep.">
        <title>Dictyocaulus viviparus genome, variome and transcriptome elucidate lungworm biology and support future intervention.</title>
        <authorList>
            <person name="McNulty S.N."/>
            <person name="Strube C."/>
            <person name="Rosa B.A."/>
            <person name="Martin J.C."/>
            <person name="Tyagi R."/>
            <person name="Choi Y.J."/>
            <person name="Wang Q."/>
            <person name="Hallsworth Pepin K."/>
            <person name="Zhang X."/>
            <person name="Ozersky P."/>
            <person name="Wilson R.K."/>
            <person name="Sternberg P.W."/>
            <person name="Gasser R.B."/>
            <person name="Mitreva M."/>
        </authorList>
    </citation>
    <scope>NUCLEOTIDE SEQUENCE [LARGE SCALE GENOMIC DNA]</scope>
    <source>
        <strain evidence="16">HannoverDv2000</strain>
    </source>
</reference>
<dbReference type="SUPFAM" id="SSF57716">
    <property type="entry name" value="Glucocorticoid receptor-like (DNA-binding domain)"/>
    <property type="match status" value="1"/>
</dbReference>
<evidence type="ECO:0000313" key="15">
    <source>
        <dbReference type="EMBL" id="KJH40500.1"/>
    </source>
</evidence>
<evidence type="ECO:0000313" key="16">
    <source>
        <dbReference type="Proteomes" id="UP000053766"/>
    </source>
</evidence>
<evidence type="ECO:0000256" key="3">
    <source>
        <dbReference type="ARBA" id="ARBA00022723"/>
    </source>
</evidence>
<dbReference type="GO" id="GO:0000978">
    <property type="term" value="F:RNA polymerase II cis-regulatory region sequence-specific DNA binding"/>
    <property type="evidence" value="ECO:0007669"/>
    <property type="project" value="InterPro"/>
</dbReference>
<feature type="region of interest" description="Disordered" evidence="12">
    <location>
        <begin position="81"/>
        <end position="104"/>
    </location>
</feature>
<comment type="subcellular location">
    <subcellularLocation>
        <location evidence="1 11">Nucleus</location>
    </subcellularLocation>
</comment>
<keyword evidence="7 11" id="KW-0238">DNA-binding</keyword>
<dbReference type="Proteomes" id="UP000053766">
    <property type="component" value="Unassembled WGS sequence"/>
</dbReference>
<dbReference type="Gene3D" id="3.30.50.10">
    <property type="entry name" value="Erythroid Transcription Factor GATA-1, subunit A"/>
    <property type="match status" value="1"/>
</dbReference>
<evidence type="ECO:0000256" key="11">
    <source>
        <dbReference type="RuleBase" id="RU004334"/>
    </source>
</evidence>
<name>A0A0D8X7H4_DICVI</name>
<dbReference type="GO" id="GO:0008270">
    <property type="term" value="F:zinc ion binding"/>
    <property type="evidence" value="ECO:0007669"/>
    <property type="project" value="UniProtKB-KW"/>
</dbReference>
<evidence type="ECO:0000256" key="6">
    <source>
        <dbReference type="ARBA" id="ARBA00023015"/>
    </source>
</evidence>
<keyword evidence="6 11" id="KW-0805">Transcription regulation</keyword>
<keyword evidence="4 11" id="KW-0863">Zinc-finger</keyword>